<evidence type="ECO:0000259" key="1">
    <source>
        <dbReference type="SMART" id="SM00421"/>
    </source>
</evidence>
<dbReference type="Pfam" id="PF00196">
    <property type="entry name" value="GerE"/>
    <property type="match status" value="1"/>
</dbReference>
<organism evidence="2 3">
    <name type="scientific">Paenirhodobacter huangdaonensis</name>
    <dbReference type="NCBI Taxonomy" id="2501515"/>
    <lineage>
        <taxon>Bacteria</taxon>
        <taxon>Pseudomonadati</taxon>
        <taxon>Pseudomonadota</taxon>
        <taxon>Alphaproteobacteria</taxon>
        <taxon>Rhodobacterales</taxon>
        <taxon>Rhodobacter group</taxon>
        <taxon>Paenirhodobacter</taxon>
    </lineage>
</organism>
<dbReference type="GO" id="GO:0003677">
    <property type="term" value="F:DNA binding"/>
    <property type="evidence" value="ECO:0007669"/>
    <property type="project" value="InterPro"/>
</dbReference>
<dbReference type="RefSeq" id="WP_128158035.1">
    <property type="nucleotide sequence ID" value="NZ_JBHSOM010000013.1"/>
</dbReference>
<reference evidence="2 3" key="1">
    <citation type="submission" date="2019-01" db="EMBL/GenBank/DDBJ databases">
        <title>Sinorhodobacter populi sp. nov. isolated from the symptomatic bark tissue of Populus euramericana canker.</title>
        <authorList>
            <person name="Xu G."/>
        </authorList>
    </citation>
    <scope>NUCLEOTIDE SEQUENCE [LARGE SCALE GENOMIC DNA]</scope>
    <source>
        <strain evidence="2 3">CGMCC 1.12963</strain>
    </source>
</reference>
<keyword evidence="3" id="KW-1185">Reference proteome</keyword>
<dbReference type="InterPro" id="IPR016032">
    <property type="entry name" value="Sig_transdc_resp-reg_C-effctor"/>
</dbReference>
<dbReference type="Proteomes" id="UP000288071">
    <property type="component" value="Unassembled WGS sequence"/>
</dbReference>
<dbReference type="Gene3D" id="1.10.10.10">
    <property type="entry name" value="Winged helix-like DNA-binding domain superfamily/Winged helix DNA-binding domain"/>
    <property type="match status" value="1"/>
</dbReference>
<dbReference type="SUPFAM" id="SSF46894">
    <property type="entry name" value="C-terminal effector domain of the bipartite response regulators"/>
    <property type="match status" value="1"/>
</dbReference>
<protein>
    <recommendedName>
        <fullName evidence="1">HTH luxR-type domain-containing protein</fullName>
    </recommendedName>
</protein>
<dbReference type="AlphaFoldDB" id="A0A443LDE4"/>
<sequence length="372" mass="41673">MNRARSRNDRQDRERQAELIDLIYAAMLGEQDWQRFLDELICGIPSGKAAMQMFNTQRPDESGVALQAGFDTPAINAYGAHFCGVNVLQQSLALRRDSLGYADADLVPADQLHASEFFNDWLRPNGIRSSAGIKLGAEGAWNFSLTLMSEQNDDLIREEMSRRLTELAPHLHRATQFYQRQGTVAPDSLEARLMGSSALGVIVLGRDCAIQTMNARAEAFLRQRQAPFRAQRQRLLMRDDGVEAQVKSMLSPAYRGPDMMTLALPGVRLTLIRLTRQGISLLFQGISLIVLIDGLDTTELFDEEVFALEYRLTPAERRAARGIVAGLSPAEISQQAELSRETIRAQIRSLYQKTGARNQADILRLARLRLTR</sequence>
<gene>
    <name evidence="2" type="ORF">EOW66_19905</name>
</gene>
<evidence type="ECO:0000313" key="2">
    <source>
        <dbReference type="EMBL" id="RWR47213.1"/>
    </source>
</evidence>
<proteinExistence type="predicted"/>
<comment type="caution">
    <text evidence="2">The sequence shown here is derived from an EMBL/GenBank/DDBJ whole genome shotgun (WGS) entry which is preliminary data.</text>
</comment>
<reference evidence="3" key="2">
    <citation type="submission" date="2019-01" db="EMBL/GenBank/DDBJ databases">
        <title>Sinorhodobacter populi sp. nov. isolated from the symptomatic bark tissue of Populus euramericana canker.</title>
        <authorList>
            <person name="Li Y."/>
        </authorList>
    </citation>
    <scope>NUCLEOTIDE SEQUENCE [LARGE SCALE GENOMIC DNA]</scope>
    <source>
        <strain evidence="3">CGMCC 1.12963</strain>
    </source>
</reference>
<name>A0A443LDE4_9RHOB</name>
<dbReference type="GO" id="GO:0006355">
    <property type="term" value="P:regulation of DNA-templated transcription"/>
    <property type="evidence" value="ECO:0007669"/>
    <property type="project" value="InterPro"/>
</dbReference>
<dbReference type="InterPro" id="IPR036388">
    <property type="entry name" value="WH-like_DNA-bd_sf"/>
</dbReference>
<dbReference type="EMBL" id="SAVA01000021">
    <property type="protein sequence ID" value="RWR47213.1"/>
    <property type="molecule type" value="Genomic_DNA"/>
</dbReference>
<accession>A0A443LDE4</accession>
<feature type="domain" description="HTH luxR-type" evidence="1">
    <location>
        <begin position="309"/>
        <end position="366"/>
    </location>
</feature>
<dbReference type="InterPro" id="IPR000792">
    <property type="entry name" value="Tscrpt_reg_LuxR_C"/>
</dbReference>
<evidence type="ECO:0000313" key="3">
    <source>
        <dbReference type="Proteomes" id="UP000288071"/>
    </source>
</evidence>
<dbReference type="SMART" id="SM00421">
    <property type="entry name" value="HTH_LUXR"/>
    <property type="match status" value="1"/>
</dbReference>